<dbReference type="SUPFAM" id="SSF48371">
    <property type="entry name" value="ARM repeat"/>
    <property type="match status" value="1"/>
</dbReference>
<evidence type="ECO:0000256" key="4">
    <source>
        <dbReference type="PROSITE-ProRule" id="PRU00317"/>
    </source>
</evidence>
<dbReference type="Gene3D" id="1.25.10.10">
    <property type="entry name" value="Leucine-rich Repeat Variant"/>
    <property type="match status" value="1"/>
</dbReference>
<feature type="repeat" description="Pumilio" evidence="4">
    <location>
        <begin position="245"/>
        <end position="280"/>
    </location>
</feature>
<proteinExistence type="predicted"/>
<feature type="repeat" description="Pumilio" evidence="4">
    <location>
        <begin position="465"/>
        <end position="500"/>
    </location>
</feature>
<comment type="caution">
    <text evidence="6">The sequence shown here is derived from an EMBL/GenBank/DDBJ whole genome shotgun (WGS) entry which is preliminary data.</text>
</comment>
<gene>
    <name evidence="6" type="ORF">RD792_016193</name>
</gene>
<dbReference type="PROSITE" id="PS50302">
    <property type="entry name" value="PUM"/>
    <property type="match status" value="6"/>
</dbReference>
<feature type="domain" description="PUM-HD" evidence="5">
    <location>
        <begin position="218"/>
        <end position="529"/>
    </location>
</feature>
<dbReference type="InterPro" id="IPR033133">
    <property type="entry name" value="PUM-HD"/>
</dbReference>
<dbReference type="InterPro" id="IPR001313">
    <property type="entry name" value="Pumilio_RNA-bd_rpt"/>
</dbReference>
<keyword evidence="1" id="KW-0677">Repeat</keyword>
<dbReference type="InterPro" id="IPR033712">
    <property type="entry name" value="Pumilio_RNA-bd"/>
</dbReference>
<keyword evidence="2" id="KW-0810">Translation regulation</keyword>
<dbReference type="CDD" id="cd07920">
    <property type="entry name" value="Pumilio"/>
    <property type="match status" value="1"/>
</dbReference>
<protein>
    <recommendedName>
        <fullName evidence="5">PUM-HD domain-containing protein</fullName>
    </recommendedName>
</protein>
<evidence type="ECO:0000256" key="3">
    <source>
        <dbReference type="ARBA" id="ARBA00022884"/>
    </source>
</evidence>
<keyword evidence="3" id="KW-0694">RNA-binding</keyword>
<dbReference type="PANTHER" id="PTHR12537">
    <property type="entry name" value="RNA BINDING PROTEIN PUMILIO-RELATED"/>
    <property type="match status" value="1"/>
</dbReference>
<dbReference type="Pfam" id="PF00806">
    <property type="entry name" value="PUF"/>
    <property type="match status" value="8"/>
</dbReference>
<feature type="repeat" description="Pumilio" evidence="4">
    <location>
        <begin position="281"/>
        <end position="316"/>
    </location>
</feature>
<evidence type="ECO:0000313" key="6">
    <source>
        <dbReference type="EMBL" id="KAK4476992.1"/>
    </source>
</evidence>
<dbReference type="InterPro" id="IPR011989">
    <property type="entry name" value="ARM-like"/>
</dbReference>
<accession>A0ABR0CJ51</accession>
<dbReference type="InterPro" id="IPR016024">
    <property type="entry name" value="ARM-type_fold"/>
</dbReference>
<feature type="repeat" description="Pumilio" evidence="4">
    <location>
        <begin position="501"/>
        <end position="529"/>
    </location>
</feature>
<evidence type="ECO:0000259" key="5">
    <source>
        <dbReference type="PROSITE" id="PS50303"/>
    </source>
</evidence>
<evidence type="ECO:0000313" key="7">
    <source>
        <dbReference type="Proteomes" id="UP001291926"/>
    </source>
</evidence>
<organism evidence="6 7">
    <name type="scientific">Penstemon davidsonii</name>
    <dbReference type="NCBI Taxonomy" id="160366"/>
    <lineage>
        <taxon>Eukaryota</taxon>
        <taxon>Viridiplantae</taxon>
        <taxon>Streptophyta</taxon>
        <taxon>Embryophyta</taxon>
        <taxon>Tracheophyta</taxon>
        <taxon>Spermatophyta</taxon>
        <taxon>Magnoliopsida</taxon>
        <taxon>eudicotyledons</taxon>
        <taxon>Gunneridae</taxon>
        <taxon>Pentapetalae</taxon>
        <taxon>asterids</taxon>
        <taxon>lamiids</taxon>
        <taxon>Lamiales</taxon>
        <taxon>Plantaginaceae</taxon>
        <taxon>Cheloneae</taxon>
        <taxon>Penstemon</taxon>
    </lineage>
</organism>
<dbReference type="PANTHER" id="PTHR12537:SF129">
    <property type="entry name" value="PUMILIO HOMOLOG 15-LIKE"/>
    <property type="match status" value="1"/>
</dbReference>
<dbReference type="EMBL" id="JAYDYQ010002688">
    <property type="protein sequence ID" value="KAK4476992.1"/>
    <property type="molecule type" value="Genomic_DNA"/>
</dbReference>
<name>A0ABR0CJ51_9LAMI</name>
<sequence length="529" mass="59707">METRGLDNIDWSMVNIGNNPSTFPMPENHYQPFIPTGNHLHGVQENYPFPGLENIQNLELLNPTLPENFYTLESEFNRLSLSATPHPSAIAAPLPPGGIGGLSSRNYSSAIGLPNGAPLYPHGDLQRMRVQSAARGQMGSYVQPQQNYPALGHQENNLVDPFSINGNLNPPYDLNSIYNHARSLNVAATEYQPRGYRNGFRLSDEKSYDDPYWNRPNNSASLMYDSHNGYLNRSRHRRSYSSLEDLRGRILFVAKDQEGCRFLQKTFEDGKPEEIYMIYLELKDHIRELMVDQFGNYLIQKIFEVCSEEQMNQLLMMVVKDERSLVSICHDSHGTRAMQKMIETLTTREQRKLVISVLRRITVTLTKSMNGHHVIQHCLKFFPSEDNKHILNVVADNCLEIATDKSGCCVLQQCAVHAQGEPLDRLVAEITANVLILAEHPYGNYVVQYILGLHIPRATEHILSQLAGSYVSLSTNKYGSNVVEKCLKESEGDEPVQIINELVNSPNFLAVLQDPYGNYVAQSALTVSR</sequence>
<dbReference type="Proteomes" id="UP001291926">
    <property type="component" value="Unassembled WGS sequence"/>
</dbReference>
<dbReference type="SMART" id="SM00025">
    <property type="entry name" value="Pumilio"/>
    <property type="match status" value="7"/>
</dbReference>
<reference evidence="6 7" key="1">
    <citation type="journal article" date="2023" name="bioRxiv">
        <title>Genome report: Whole genome sequence and annotation of Penstemon davidsonii.</title>
        <authorList>
            <person name="Ostevik K.L."/>
            <person name="Alabady M."/>
            <person name="Zhang M."/>
            <person name="Rausher M.D."/>
        </authorList>
    </citation>
    <scope>NUCLEOTIDE SEQUENCE [LARGE SCALE GENOMIC DNA]</scope>
    <source>
        <strain evidence="6">DNT005</strain>
        <tissue evidence="6">Whole leaf</tissue>
    </source>
</reference>
<evidence type="ECO:0000256" key="2">
    <source>
        <dbReference type="ARBA" id="ARBA00022845"/>
    </source>
</evidence>
<dbReference type="PROSITE" id="PS50303">
    <property type="entry name" value="PUM_HD"/>
    <property type="match status" value="1"/>
</dbReference>
<feature type="repeat" description="Pumilio" evidence="4">
    <location>
        <begin position="317"/>
        <end position="356"/>
    </location>
</feature>
<feature type="repeat" description="Pumilio" evidence="4">
    <location>
        <begin position="429"/>
        <end position="464"/>
    </location>
</feature>
<feature type="non-terminal residue" evidence="6">
    <location>
        <position position="529"/>
    </location>
</feature>
<evidence type="ECO:0000256" key="1">
    <source>
        <dbReference type="ARBA" id="ARBA00022737"/>
    </source>
</evidence>
<keyword evidence="7" id="KW-1185">Reference proteome</keyword>